<dbReference type="EMBL" id="VRTS01000011">
    <property type="protein sequence ID" value="TXK59730.1"/>
    <property type="molecule type" value="Genomic_DNA"/>
</dbReference>
<feature type="region of interest" description="Disordered" evidence="1">
    <location>
        <begin position="1"/>
        <end position="24"/>
    </location>
</feature>
<evidence type="ECO:0000313" key="2">
    <source>
        <dbReference type="EMBL" id="TXK59730.1"/>
    </source>
</evidence>
<name>A0A5C8KH16_9GAMM</name>
<dbReference type="Pfam" id="PF11304">
    <property type="entry name" value="DUF3106"/>
    <property type="match status" value="1"/>
</dbReference>
<accession>A0A5C8KH16</accession>
<proteinExistence type="predicted"/>
<evidence type="ECO:0000313" key="3">
    <source>
        <dbReference type="Proteomes" id="UP000321248"/>
    </source>
</evidence>
<feature type="compositionally biased region" description="Basic and acidic residues" evidence="1">
    <location>
        <begin position="13"/>
        <end position="24"/>
    </location>
</feature>
<organism evidence="2 3">
    <name type="scientific">Alkalisalibacterium limincola</name>
    <dbReference type="NCBI Taxonomy" id="2699169"/>
    <lineage>
        <taxon>Bacteria</taxon>
        <taxon>Pseudomonadati</taxon>
        <taxon>Pseudomonadota</taxon>
        <taxon>Gammaproteobacteria</taxon>
        <taxon>Lysobacterales</taxon>
        <taxon>Lysobacteraceae</taxon>
        <taxon>Alkalisalibacterium</taxon>
    </lineage>
</organism>
<reference evidence="2 3" key="1">
    <citation type="submission" date="2019-08" db="EMBL/GenBank/DDBJ databases">
        <authorList>
            <person name="Karlyshev A.V."/>
        </authorList>
    </citation>
    <scope>NUCLEOTIDE SEQUENCE [LARGE SCALE GENOMIC DNA]</scope>
    <source>
        <strain evidence="2 3">Alg18-2.2</strain>
    </source>
</reference>
<keyword evidence="3" id="KW-1185">Reference proteome</keyword>
<sequence>MRCSTTSCSTHGWPDRRRRTEMATERRGRGAFVAAVLGMALATAGAFVHAADASRPQPELAELLAPWAGQWSHLDLATRARLEANARRWLALDPPERAALMLRLAELESMPPAQRAAKRATRQAWATLSDADRDAIRGGGTALRRRQRRTTRAVARSIRRAGSGSAAKLGARARARRLAAVGAAAVRVRAGGGARGQPCPAGIARAVRARRPAPAGATTAPAERESFRRRLLDTPPAQRAAVIRQRLEG</sequence>
<evidence type="ECO:0000256" key="1">
    <source>
        <dbReference type="SAM" id="MobiDB-lite"/>
    </source>
</evidence>
<feature type="compositionally biased region" description="Polar residues" evidence="1">
    <location>
        <begin position="1"/>
        <end position="10"/>
    </location>
</feature>
<gene>
    <name evidence="2" type="ORF">FU658_13190</name>
</gene>
<dbReference type="AlphaFoldDB" id="A0A5C8KH16"/>
<comment type="caution">
    <text evidence="2">The sequence shown here is derived from an EMBL/GenBank/DDBJ whole genome shotgun (WGS) entry which is preliminary data.</text>
</comment>
<dbReference type="Proteomes" id="UP000321248">
    <property type="component" value="Unassembled WGS sequence"/>
</dbReference>
<protein>
    <submittedName>
        <fullName evidence="2">DUF3106 domain-containing protein</fullName>
    </submittedName>
</protein>
<dbReference type="InterPro" id="IPR021455">
    <property type="entry name" value="DUF3106"/>
</dbReference>